<comment type="subcellular location">
    <subcellularLocation>
        <location evidence="1">Membrane</location>
        <topology evidence="1">Multi-pass membrane protein</topology>
    </subcellularLocation>
</comment>
<evidence type="ECO:0000256" key="5">
    <source>
        <dbReference type="ARBA" id="ARBA00022989"/>
    </source>
</evidence>
<comment type="similarity">
    <text evidence="2">Belongs to the SLC29A/ENT transporter (TC 2.A.57) family.</text>
</comment>
<proteinExistence type="inferred from homology"/>
<evidence type="ECO:0000313" key="9">
    <source>
        <dbReference type="EMBL" id="KAK1736242.1"/>
    </source>
</evidence>
<dbReference type="AlphaFoldDB" id="A0AAD9D6Y8"/>
<evidence type="ECO:0000256" key="7">
    <source>
        <dbReference type="SAM" id="MobiDB-lite"/>
    </source>
</evidence>
<dbReference type="GO" id="GO:0005337">
    <property type="term" value="F:nucleoside transmembrane transporter activity"/>
    <property type="evidence" value="ECO:0007669"/>
    <property type="project" value="InterPro"/>
</dbReference>
<feature type="transmembrane region" description="Helical" evidence="8">
    <location>
        <begin position="306"/>
        <end position="329"/>
    </location>
</feature>
<evidence type="ECO:0000256" key="2">
    <source>
        <dbReference type="ARBA" id="ARBA00007965"/>
    </source>
</evidence>
<feature type="transmembrane region" description="Helical" evidence="8">
    <location>
        <begin position="399"/>
        <end position="425"/>
    </location>
</feature>
<feature type="compositionally biased region" description="Polar residues" evidence="7">
    <location>
        <begin position="258"/>
        <end position="270"/>
    </location>
</feature>
<evidence type="ECO:0000256" key="4">
    <source>
        <dbReference type="ARBA" id="ARBA00022692"/>
    </source>
</evidence>
<feature type="transmembrane region" description="Helical" evidence="8">
    <location>
        <begin position="71"/>
        <end position="89"/>
    </location>
</feature>
<dbReference type="PRINTS" id="PR01130">
    <property type="entry name" value="DERENTRNSPRT"/>
</dbReference>
<evidence type="ECO:0000256" key="8">
    <source>
        <dbReference type="SAM" id="Phobius"/>
    </source>
</evidence>
<keyword evidence="5 8" id="KW-1133">Transmembrane helix</keyword>
<feature type="transmembrane region" description="Helical" evidence="8">
    <location>
        <begin position="375"/>
        <end position="393"/>
    </location>
</feature>
<feature type="region of interest" description="Disordered" evidence="7">
    <location>
        <begin position="257"/>
        <end position="293"/>
    </location>
</feature>
<keyword evidence="4 8" id="KW-0812">Transmembrane</keyword>
<evidence type="ECO:0000256" key="1">
    <source>
        <dbReference type="ARBA" id="ARBA00004141"/>
    </source>
</evidence>
<keyword evidence="10" id="KW-1185">Reference proteome</keyword>
<evidence type="ECO:0000256" key="6">
    <source>
        <dbReference type="ARBA" id="ARBA00023136"/>
    </source>
</evidence>
<feature type="transmembrane region" description="Helical" evidence="8">
    <location>
        <begin position="437"/>
        <end position="464"/>
    </location>
</feature>
<feature type="transmembrane region" description="Helical" evidence="8">
    <location>
        <begin position="101"/>
        <end position="123"/>
    </location>
</feature>
<feature type="transmembrane region" description="Helical" evidence="8">
    <location>
        <begin position="129"/>
        <end position="151"/>
    </location>
</feature>
<organism evidence="9 10">
    <name type="scientific">Skeletonema marinoi</name>
    <dbReference type="NCBI Taxonomy" id="267567"/>
    <lineage>
        <taxon>Eukaryota</taxon>
        <taxon>Sar</taxon>
        <taxon>Stramenopiles</taxon>
        <taxon>Ochrophyta</taxon>
        <taxon>Bacillariophyta</taxon>
        <taxon>Coscinodiscophyceae</taxon>
        <taxon>Thalassiosirophycidae</taxon>
        <taxon>Thalassiosirales</taxon>
        <taxon>Skeletonemataceae</taxon>
        <taxon>Skeletonema</taxon>
        <taxon>Skeletonema marinoi-dohrnii complex</taxon>
    </lineage>
</organism>
<protein>
    <submittedName>
        <fullName evidence="9">Equilibrative nucleoside transporter</fullName>
    </submittedName>
</protein>
<reference evidence="9" key="1">
    <citation type="submission" date="2023-06" db="EMBL/GenBank/DDBJ databases">
        <title>Survivors Of The Sea: Transcriptome response of Skeletonema marinoi to long-term dormancy.</title>
        <authorList>
            <person name="Pinder M.I.M."/>
            <person name="Kourtchenko O."/>
            <person name="Robertson E.K."/>
            <person name="Larsson T."/>
            <person name="Maumus F."/>
            <person name="Osuna-Cruz C.M."/>
            <person name="Vancaester E."/>
            <person name="Stenow R."/>
            <person name="Vandepoele K."/>
            <person name="Ploug H."/>
            <person name="Bruchert V."/>
            <person name="Godhe A."/>
            <person name="Topel M."/>
        </authorList>
    </citation>
    <scope>NUCLEOTIDE SEQUENCE</scope>
    <source>
        <strain evidence="9">R05AC</strain>
    </source>
</reference>
<gene>
    <name evidence="9" type="ORF">QTG54_012842</name>
</gene>
<evidence type="ECO:0000313" key="10">
    <source>
        <dbReference type="Proteomes" id="UP001224775"/>
    </source>
</evidence>
<keyword evidence="3" id="KW-0813">Transport</keyword>
<evidence type="ECO:0000256" key="3">
    <source>
        <dbReference type="ARBA" id="ARBA00022448"/>
    </source>
</evidence>
<comment type="caution">
    <text evidence="9">The sequence shown here is derived from an EMBL/GenBank/DDBJ whole genome shotgun (WGS) entry which is preliminary data.</text>
</comment>
<sequence length="467" mass="50840">MPTLSEDTDTYHMVLATSFLIGISTLLPYNAFLSAPDFLQQYYEIVSGDGGSSSGEETLQYENWWKTMPTFSALLGVFPNLLVQLLLLLPCGQRIVMYTRFCTSILIMTACLVIVLLLCFVGGSSITEASALVILLLSITVCGAATGLIQATIFSFTAELPPVYTGTAMTGMALSGLITSILRIISKASNSDAPLVDAVIYFGFAVSILVLTLFCIWFFLKKNPYALNHTHILSGETSIRLHSRRRRESIYYYRNRNQNGCDSQNQTTPEIDTERGNESTNNSSQTGAGQNASGHNTRQVLLRTRYFLMCMFGIFATTFIVFPGVTIEIQPENDWYAILVVTFFNAGDVLGRFGSSCSDKAILLVAEQYLLRMTLLRFLVFVPLLIVLASGVINDDFSLLEVSLTICFLLGITNGAVGTSCAIHAPKNEETRRNKNIAGNAISCSLLGGCTIGALVAIGITSALHNG</sequence>
<dbReference type="GO" id="GO:0005886">
    <property type="term" value="C:plasma membrane"/>
    <property type="evidence" value="ECO:0007669"/>
    <property type="project" value="TreeGrafter"/>
</dbReference>
<dbReference type="InterPro" id="IPR002259">
    <property type="entry name" value="Eqnu_transpt"/>
</dbReference>
<dbReference type="PANTHER" id="PTHR10332:SF10">
    <property type="entry name" value="EQUILIBRATIVE NUCLEOSIDE TRANSPORTER 4"/>
    <property type="match status" value="1"/>
</dbReference>
<dbReference type="SUPFAM" id="SSF103473">
    <property type="entry name" value="MFS general substrate transporter"/>
    <property type="match status" value="1"/>
</dbReference>
<dbReference type="InterPro" id="IPR036259">
    <property type="entry name" value="MFS_trans_sf"/>
</dbReference>
<feature type="transmembrane region" description="Helical" evidence="8">
    <location>
        <begin position="335"/>
        <end position="354"/>
    </location>
</feature>
<feature type="transmembrane region" description="Helical" evidence="8">
    <location>
        <begin position="12"/>
        <end position="32"/>
    </location>
</feature>
<dbReference type="Proteomes" id="UP001224775">
    <property type="component" value="Unassembled WGS sequence"/>
</dbReference>
<name>A0AAD9D6Y8_9STRA</name>
<dbReference type="Pfam" id="PF01733">
    <property type="entry name" value="Nucleoside_tran"/>
    <property type="match status" value="1"/>
</dbReference>
<dbReference type="EMBL" id="JATAAI010000029">
    <property type="protein sequence ID" value="KAK1736242.1"/>
    <property type="molecule type" value="Genomic_DNA"/>
</dbReference>
<feature type="transmembrane region" description="Helical" evidence="8">
    <location>
        <begin position="163"/>
        <end position="186"/>
    </location>
</feature>
<dbReference type="PANTHER" id="PTHR10332">
    <property type="entry name" value="EQUILIBRATIVE NUCLEOSIDE TRANSPORTER"/>
    <property type="match status" value="1"/>
</dbReference>
<feature type="transmembrane region" description="Helical" evidence="8">
    <location>
        <begin position="198"/>
        <end position="220"/>
    </location>
</feature>
<accession>A0AAD9D6Y8</accession>
<feature type="compositionally biased region" description="Polar residues" evidence="7">
    <location>
        <begin position="278"/>
        <end position="293"/>
    </location>
</feature>
<keyword evidence="6 8" id="KW-0472">Membrane</keyword>